<dbReference type="Pfam" id="PF13714">
    <property type="entry name" value="PEP_mutase"/>
    <property type="match status" value="1"/>
</dbReference>
<comment type="caution">
    <text evidence="1">The sequence shown here is derived from an EMBL/GenBank/DDBJ whole genome shotgun (WGS) entry which is preliminary data.</text>
</comment>
<sequence length="277" mass="28197">MLSPAGFRALHRPGEPLLLPNAWDLASARWLVEQGAEVVGTTSLGVAVAAGEEDGTGAALTPTIELARRLTSAGIAVTVDLESGFTEEPAAVAELAAELAALGVVGVNLEDSTADGRLVAPAAFAEKLAAVAAAAPRLYLNARTDAFWVDAFPPDSRAVAARTSETLERARRYHDAGASGVFVPGELDDRTIAALVDGIAAPLNVLAQPGRGIRELGRLGVARVSTGSLLFRAALAAVGTVLGEVRDGAVPGTTALPIPDYATAAALGRDIASPSPR</sequence>
<dbReference type="Gene3D" id="3.20.20.60">
    <property type="entry name" value="Phosphoenolpyruvate-binding domains"/>
    <property type="match status" value="1"/>
</dbReference>
<dbReference type="Proteomes" id="UP001589667">
    <property type="component" value="Unassembled WGS sequence"/>
</dbReference>
<dbReference type="PANTHER" id="PTHR42905:SF16">
    <property type="entry name" value="CARBOXYPHOSPHONOENOLPYRUVATE PHOSPHONOMUTASE-LIKE PROTEIN (AFU_ORTHOLOGUE AFUA_5G07230)"/>
    <property type="match status" value="1"/>
</dbReference>
<proteinExistence type="predicted"/>
<gene>
    <name evidence="1" type="ORF">ACFFQV_17560</name>
</gene>
<keyword evidence="2" id="KW-1185">Reference proteome</keyword>
<dbReference type="InterPro" id="IPR015813">
    <property type="entry name" value="Pyrv/PenolPyrv_kinase-like_dom"/>
</dbReference>
<name>A0ABV5SXD8_9MICO</name>
<organism evidence="1 2">
    <name type="scientific">Agromyces lapidis</name>
    <dbReference type="NCBI Taxonomy" id="279574"/>
    <lineage>
        <taxon>Bacteria</taxon>
        <taxon>Bacillati</taxon>
        <taxon>Actinomycetota</taxon>
        <taxon>Actinomycetes</taxon>
        <taxon>Micrococcales</taxon>
        <taxon>Microbacteriaceae</taxon>
        <taxon>Agromyces</taxon>
    </lineage>
</organism>
<dbReference type="GO" id="GO:0016829">
    <property type="term" value="F:lyase activity"/>
    <property type="evidence" value="ECO:0007669"/>
    <property type="project" value="UniProtKB-KW"/>
</dbReference>
<evidence type="ECO:0000313" key="1">
    <source>
        <dbReference type="EMBL" id="MFB9644101.1"/>
    </source>
</evidence>
<dbReference type="InterPro" id="IPR039556">
    <property type="entry name" value="ICL/PEPM"/>
</dbReference>
<reference evidence="1 2" key="1">
    <citation type="submission" date="2024-09" db="EMBL/GenBank/DDBJ databases">
        <authorList>
            <person name="Sun Q."/>
            <person name="Mori K."/>
        </authorList>
    </citation>
    <scope>NUCLEOTIDE SEQUENCE [LARGE SCALE GENOMIC DNA]</scope>
    <source>
        <strain evidence="1 2">JCM 14321</strain>
    </source>
</reference>
<keyword evidence="1" id="KW-0456">Lyase</keyword>
<dbReference type="RefSeq" id="WP_212277318.1">
    <property type="nucleotide sequence ID" value="NZ_BAAANI010000005.1"/>
</dbReference>
<accession>A0ABV5SXD8</accession>
<evidence type="ECO:0000313" key="2">
    <source>
        <dbReference type="Proteomes" id="UP001589667"/>
    </source>
</evidence>
<dbReference type="InterPro" id="IPR040442">
    <property type="entry name" value="Pyrv_kinase-like_dom_sf"/>
</dbReference>
<dbReference type="SUPFAM" id="SSF51621">
    <property type="entry name" value="Phosphoenolpyruvate/pyruvate domain"/>
    <property type="match status" value="1"/>
</dbReference>
<dbReference type="EMBL" id="JBHMBL010000004">
    <property type="protein sequence ID" value="MFB9644101.1"/>
    <property type="molecule type" value="Genomic_DNA"/>
</dbReference>
<protein>
    <submittedName>
        <fullName evidence="1">Isocitrate lyase/phosphoenolpyruvate mutase family protein</fullName>
    </submittedName>
</protein>
<dbReference type="CDD" id="cd00377">
    <property type="entry name" value="ICL_PEPM"/>
    <property type="match status" value="1"/>
</dbReference>
<dbReference type="PANTHER" id="PTHR42905">
    <property type="entry name" value="PHOSPHOENOLPYRUVATE CARBOXYLASE"/>
    <property type="match status" value="1"/>
</dbReference>